<proteinExistence type="inferred from homology"/>
<evidence type="ECO:0000256" key="5">
    <source>
        <dbReference type="ARBA" id="ARBA00022917"/>
    </source>
</evidence>
<dbReference type="PANTHER" id="PTHR11895">
    <property type="entry name" value="TRANSAMIDASE"/>
    <property type="match status" value="1"/>
</dbReference>
<dbReference type="Gene3D" id="3.90.1300.10">
    <property type="entry name" value="Amidase signature (AS) domain"/>
    <property type="match status" value="1"/>
</dbReference>
<protein>
    <recommendedName>
        <fullName evidence="8">Glutamyl-tRNA(Gln) amidotransferase subunit A</fullName>
        <shortName evidence="8">Glu-ADT subunit A</shortName>
        <ecNumber evidence="8">6.3.5.7</ecNumber>
    </recommendedName>
</protein>
<name>A0A1H1Q833_9MICO</name>
<comment type="catalytic activity">
    <reaction evidence="7 8">
        <text>L-glutamyl-tRNA(Gln) + L-glutamine + ATP + H2O = L-glutaminyl-tRNA(Gln) + L-glutamate + ADP + phosphate + H(+)</text>
        <dbReference type="Rhea" id="RHEA:17521"/>
        <dbReference type="Rhea" id="RHEA-COMP:9681"/>
        <dbReference type="Rhea" id="RHEA-COMP:9684"/>
        <dbReference type="ChEBI" id="CHEBI:15377"/>
        <dbReference type="ChEBI" id="CHEBI:15378"/>
        <dbReference type="ChEBI" id="CHEBI:29985"/>
        <dbReference type="ChEBI" id="CHEBI:30616"/>
        <dbReference type="ChEBI" id="CHEBI:43474"/>
        <dbReference type="ChEBI" id="CHEBI:58359"/>
        <dbReference type="ChEBI" id="CHEBI:78520"/>
        <dbReference type="ChEBI" id="CHEBI:78521"/>
        <dbReference type="ChEBI" id="CHEBI:456216"/>
        <dbReference type="EC" id="6.3.5.7"/>
    </reaction>
</comment>
<gene>
    <name evidence="8" type="primary">gatA</name>
    <name evidence="10" type="ORF">BCL57_001944</name>
    <name evidence="11" type="ORF">SAMN04489721_0921</name>
</gene>
<feature type="active site" description="Acyl-ester intermediate" evidence="8">
    <location>
        <position position="178"/>
    </location>
</feature>
<reference evidence="10" key="3">
    <citation type="submission" date="2022-06" db="EMBL/GenBank/DDBJ databases">
        <title>Genomic Encyclopedia of Type Strains, Phase III (KMG-III): the genomes of soil and plant-associated and newly described type strains.</title>
        <authorList>
            <person name="Whitman W."/>
        </authorList>
    </citation>
    <scope>NUCLEOTIDE SEQUENCE</scope>
    <source>
        <strain evidence="10">CPCC 202695</strain>
    </source>
</reference>
<evidence type="ECO:0000313" key="11">
    <source>
        <dbReference type="EMBL" id="SDS19595.1"/>
    </source>
</evidence>
<comment type="subunit">
    <text evidence="8">Heterotrimer of A, B and C subunits.</text>
</comment>
<dbReference type="EMBL" id="LT629755">
    <property type="protein sequence ID" value="SDS19595.1"/>
    <property type="molecule type" value="Genomic_DNA"/>
</dbReference>
<dbReference type="InterPro" id="IPR036928">
    <property type="entry name" value="AS_sf"/>
</dbReference>
<dbReference type="Proteomes" id="UP000199482">
    <property type="component" value="Chromosome I"/>
</dbReference>
<comment type="function">
    <text evidence="6 8">Allows the formation of correctly charged Gln-tRNA(Gln) through the transamidation of misacylated Glu-tRNA(Gln) in organisms which lack glutaminyl-tRNA synthetase. The reaction takes place in the presence of glutamine and ATP through an activated gamma-phospho-Glu-tRNA(Gln).</text>
</comment>
<reference evidence="12" key="1">
    <citation type="submission" date="2016-10" db="EMBL/GenBank/DDBJ databases">
        <authorList>
            <person name="Varghese N."/>
            <person name="Submissions S."/>
        </authorList>
    </citation>
    <scope>NUCLEOTIDE SEQUENCE [LARGE SCALE GENOMIC DNA]</scope>
    <source>
        <strain evidence="12">CPCC 202695</strain>
    </source>
</reference>
<dbReference type="STRING" id="589382.SAMN04489721_0921"/>
<dbReference type="SUPFAM" id="SSF75304">
    <property type="entry name" value="Amidase signature (AS) enzymes"/>
    <property type="match status" value="1"/>
</dbReference>
<organism evidence="11 12">
    <name type="scientific">Agromyces flavus</name>
    <dbReference type="NCBI Taxonomy" id="589382"/>
    <lineage>
        <taxon>Bacteria</taxon>
        <taxon>Bacillati</taxon>
        <taxon>Actinomycetota</taxon>
        <taxon>Actinomycetes</taxon>
        <taxon>Micrococcales</taxon>
        <taxon>Microbacteriaceae</taxon>
        <taxon>Agromyces</taxon>
    </lineage>
</organism>
<evidence type="ECO:0000256" key="8">
    <source>
        <dbReference type="HAMAP-Rule" id="MF_00120"/>
    </source>
</evidence>
<dbReference type="GO" id="GO:0050567">
    <property type="term" value="F:glutaminyl-tRNA synthase (glutamine-hydrolyzing) activity"/>
    <property type="evidence" value="ECO:0007669"/>
    <property type="project" value="UniProtKB-UniRule"/>
</dbReference>
<feature type="active site" description="Charge relay system" evidence="8">
    <location>
        <position position="154"/>
    </location>
</feature>
<evidence type="ECO:0000313" key="10">
    <source>
        <dbReference type="EMBL" id="MCP2367785.1"/>
    </source>
</evidence>
<dbReference type="GO" id="GO:0005524">
    <property type="term" value="F:ATP binding"/>
    <property type="evidence" value="ECO:0007669"/>
    <property type="project" value="UniProtKB-KW"/>
</dbReference>
<evidence type="ECO:0000256" key="3">
    <source>
        <dbReference type="ARBA" id="ARBA00022741"/>
    </source>
</evidence>
<dbReference type="Pfam" id="PF01425">
    <property type="entry name" value="Amidase"/>
    <property type="match status" value="1"/>
</dbReference>
<keyword evidence="5 8" id="KW-0648">Protein biosynthesis</keyword>
<accession>A0A1H1Q833</accession>
<dbReference type="InterPro" id="IPR004412">
    <property type="entry name" value="GatA"/>
</dbReference>
<evidence type="ECO:0000256" key="4">
    <source>
        <dbReference type="ARBA" id="ARBA00022840"/>
    </source>
</evidence>
<dbReference type="PROSITE" id="PS00571">
    <property type="entry name" value="AMIDASES"/>
    <property type="match status" value="1"/>
</dbReference>
<keyword evidence="4 8" id="KW-0067">ATP-binding</keyword>
<evidence type="ECO:0000256" key="2">
    <source>
        <dbReference type="ARBA" id="ARBA00022598"/>
    </source>
</evidence>
<keyword evidence="13" id="KW-1185">Reference proteome</keyword>
<reference evidence="11" key="2">
    <citation type="submission" date="2016-10" db="EMBL/GenBank/DDBJ databases">
        <authorList>
            <person name="de Groot N.N."/>
        </authorList>
    </citation>
    <scope>NUCLEOTIDE SEQUENCE [LARGE SCALE GENOMIC DNA]</scope>
    <source>
        <strain evidence="11">CPCC 202695</strain>
    </source>
</reference>
<evidence type="ECO:0000256" key="6">
    <source>
        <dbReference type="ARBA" id="ARBA00025295"/>
    </source>
</evidence>
<dbReference type="EC" id="6.3.5.7" evidence="8"/>
<sequence>MSDLIRLSAADLADRLSSREVSSVEATQAHLDRIAAVDGAVHAYLHVNDAALEAAAEVDRRRAAGEELGPLAGVPIAIKDVLVTKGMPSTSGSRILEGWVPPYDATPVRKVREAGMVLLGKTNMDEFAMGSSTEHSAYGPTHNPWDLERIPGGSGGGSAAAVAAFEAPLALGSDTGGSIRQPAHVTGTVGTKPTYGGVSRYGSIALASSLDQVGPVSRTVLDAALLHDVIAGHDPHDQTSIPDPWPSMAEAVRRADVSGLRIGVVKELDTDGFQAGVRQRFHEALELLERNGAEIVEVAAPSFEYSIAAYYLILPAEASSNLAKFDSVRFGLRVVPDGGGTVEEVMAATREAGFGPEVKRRIILGTYALSAGYYDAYYGSAQKVRTLVQQDFDAAFGKVDVLATPSAPTTAFKLGEKLDDPLAMYLNDVATIPANLAGVPGISVPAGLAPEDGLPVGIQFLAPAREDARLYNVGGALEALLVDQWGGPLLAQAPDLSTHELMATEEGVV</sequence>
<keyword evidence="2 8" id="KW-0436">Ligase</keyword>
<evidence type="ECO:0000259" key="9">
    <source>
        <dbReference type="Pfam" id="PF01425"/>
    </source>
</evidence>
<dbReference type="GO" id="GO:0006412">
    <property type="term" value="P:translation"/>
    <property type="evidence" value="ECO:0007669"/>
    <property type="project" value="UniProtKB-UniRule"/>
</dbReference>
<dbReference type="EMBL" id="SODL02000003">
    <property type="protein sequence ID" value="MCP2367785.1"/>
    <property type="molecule type" value="Genomic_DNA"/>
</dbReference>
<dbReference type="InterPro" id="IPR023631">
    <property type="entry name" value="Amidase_dom"/>
</dbReference>
<keyword evidence="3 8" id="KW-0547">Nucleotide-binding</keyword>
<evidence type="ECO:0000256" key="1">
    <source>
        <dbReference type="ARBA" id="ARBA00008069"/>
    </source>
</evidence>
<dbReference type="InterPro" id="IPR020556">
    <property type="entry name" value="Amidase_CS"/>
</dbReference>
<dbReference type="AlphaFoldDB" id="A0A1H1Q833"/>
<dbReference type="RefSeq" id="WP_092669646.1">
    <property type="nucleotide sequence ID" value="NZ_BMDN01000003.1"/>
</dbReference>
<dbReference type="GO" id="GO:0016740">
    <property type="term" value="F:transferase activity"/>
    <property type="evidence" value="ECO:0007669"/>
    <property type="project" value="UniProtKB-KW"/>
</dbReference>
<dbReference type="InterPro" id="IPR000120">
    <property type="entry name" value="Amidase"/>
</dbReference>
<evidence type="ECO:0000313" key="13">
    <source>
        <dbReference type="Proteomes" id="UP000893823"/>
    </source>
</evidence>
<dbReference type="NCBIfam" id="TIGR00132">
    <property type="entry name" value="gatA"/>
    <property type="match status" value="1"/>
</dbReference>
<dbReference type="HAMAP" id="MF_00120">
    <property type="entry name" value="GatA"/>
    <property type="match status" value="1"/>
</dbReference>
<dbReference type="Proteomes" id="UP000893823">
    <property type="component" value="Unassembled WGS sequence"/>
</dbReference>
<dbReference type="PANTHER" id="PTHR11895:SF151">
    <property type="entry name" value="GLUTAMYL-TRNA(GLN) AMIDOTRANSFERASE SUBUNIT A"/>
    <property type="match status" value="1"/>
</dbReference>
<evidence type="ECO:0000313" key="12">
    <source>
        <dbReference type="Proteomes" id="UP000199482"/>
    </source>
</evidence>
<feature type="active site" description="Charge relay system" evidence="8">
    <location>
        <position position="79"/>
    </location>
</feature>
<dbReference type="GO" id="GO:0030956">
    <property type="term" value="C:glutamyl-tRNA(Gln) amidotransferase complex"/>
    <property type="evidence" value="ECO:0007669"/>
    <property type="project" value="InterPro"/>
</dbReference>
<evidence type="ECO:0000256" key="7">
    <source>
        <dbReference type="ARBA" id="ARBA00047407"/>
    </source>
</evidence>
<dbReference type="OrthoDB" id="9811471at2"/>
<feature type="domain" description="Amidase" evidence="9">
    <location>
        <begin position="25"/>
        <end position="470"/>
    </location>
</feature>
<keyword evidence="11" id="KW-0808">Transferase</keyword>
<comment type="similarity">
    <text evidence="1 8">Belongs to the amidase family. GatA subfamily.</text>
</comment>